<name>A0A4P5NXQ0_9PROT</name>
<dbReference type="EMBL" id="BDLU01000070">
    <property type="protein sequence ID" value="GCE85134.1"/>
    <property type="molecule type" value="Genomic_DNA"/>
</dbReference>
<accession>A0A4P5NXQ0</accession>
<sequence length="69" mass="7244">MSKTFPLSSTMRRLGLATTTDEACALIRCGRVRVDGDAAPSGAYVGYGVTVSVRGIGERVVSRQALGVR</sequence>
<reference evidence="2" key="1">
    <citation type="submission" date="2017-01" db="EMBL/GenBank/DDBJ databases">
        <title>Komagataeibacter sp. MSKU9 whole genome sequencing project.</title>
        <authorList>
            <person name="Matsutani M."/>
            <person name="Naloka K."/>
            <person name="Theeragool G."/>
            <person name="Yakushi T."/>
            <person name="Matsushita K."/>
        </authorList>
    </citation>
    <scope>NUCLEOTIDE SEQUENCE [LARGE SCALE GENOMIC DNA]</scope>
    <source>
        <strain evidence="2">MSKU9</strain>
    </source>
</reference>
<protein>
    <recommendedName>
        <fullName evidence="3">RNA-binding S4 domain-containing protein</fullName>
    </recommendedName>
</protein>
<keyword evidence="2" id="KW-1185">Reference proteome</keyword>
<dbReference type="OrthoDB" id="7283330at2"/>
<dbReference type="RefSeq" id="WP_141262477.1">
    <property type="nucleotide sequence ID" value="NZ_BDLU01000070.1"/>
</dbReference>
<organism evidence="1 2">
    <name type="scientific">Komagataeibacter diospyri</name>
    <dbReference type="NCBI Taxonomy" id="1932662"/>
    <lineage>
        <taxon>Bacteria</taxon>
        <taxon>Pseudomonadati</taxon>
        <taxon>Pseudomonadota</taxon>
        <taxon>Alphaproteobacteria</taxon>
        <taxon>Acetobacterales</taxon>
        <taxon>Acetobacteraceae</taxon>
        <taxon>Komagataeibacter</taxon>
    </lineage>
</organism>
<evidence type="ECO:0000313" key="1">
    <source>
        <dbReference type="EMBL" id="GCE85134.1"/>
    </source>
</evidence>
<dbReference type="Proteomes" id="UP000315095">
    <property type="component" value="Unassembled WGS sequence"/>
</dbReference>
<dbReference type="SUPFAM" id="SSF55174">
    <property type="entry name" value="Alpha-L RNA-binding motif"/>
    <property type="match status" value="1"/>
</dbReference>
<evidence type="ECO:0008006" key="3">
    <source>
        <dbReference type="Google" id="ProtNLM"/>
    </source>
</evidence>
<evidence type="ECO:0000313" key="2">
    <source>
        <dbReference type="Proteomes" id="UP000315095"/>
    </source>
</evidence>
<comment type="caution">
    <text evidence="1">The sequence shown here is derived from an EMBL/GenBank/DDBJ whole genome shotgun (WGS) entry which is preliminary data.</text>
</comment>
<gene>
    <name evidence="1" type="ORF">MSKU9_3275</name>
</gene>
<dbReference type="AlphaFoldDB" id="A0A4P5NXQ0"/>
<proteinExistence type="predicted"/>